<dbReference type="Proteomes" id="UP000034371">
    <property type="component" value="Unassembled WGS sequence"/>
</dbReference>
<gene>
    <name evidence="2" type="ORF">UU78_C0066G0004</name>
</gene>
<dbReference type="EMBL" id="LCBY01000066">
    <property type="protein sequence ID" value="KKS20216.1"/>
    <property type="molecule type" value="Genomic_DNA"/>
</dbReference>
<evidence type="ECO:0000313" key="2">
    <source>
        <dbReference type="EMBL" id="KKS20216.1"/>
    </source>
</evidence>
<protein>
    <submittedName>
        <fullName evidence="2">Uncharacterized protein</fullName>
    </submittedName>
</protein>
<keyword evidence="1" id="KW-0472">Membrane</keyword>
<evidence type="ECO:0000256" key="1">
    <source>
        <dbReference type="SAM" id="Phobius"/>
    </source>
</evidence>
<comment type="caution">
    <text evidence="2">The sequence shown here is derived from an EMBL/GenBank/DDBJ whole genome shotgun (WGS) entry which is preliminary data.</text>
</comment>
<evidence type="ECO:0000313" key="3">
    <source>
        <dbReference type="Proteomes" id="UP000034371"/>
    </source>
</evidence>
<proteinExistence type="predicted"/>
<accession>A0A0G0ZDU8</accession>
<keyword evidence="1" id="KW-0812">Transmembrane</keyword>
<keyword evidence="1" id="KW-1133">Transmembrane helix</keyword>
<organism evidence="2 3">
    <name type="scientific">Candidatus Roizmanbacteria bacterium GW2011_GWC2_41_7</name>
    <dbReference type="NCBI Taxonomy" id="1618487"/>
    <lineage>
        <taxon>Bacteria</taxon>
        <taxon>Candidatus Roizmaniibacteriota</taxon>
    </lineage>
</organism>
<feature type="transmembrane region" description="Helical" evidence="1">
    <location>
        <begin position="27"/>
        <end position="48"/>
    </location>
</feature>
<name>A0A0G0ZDU8_9BACT</name>
<reference evidence="2 3" key="1">
    <citation type="journal article" date="2015" name="Nature">
        <title>rRNA introns, odd ribosomes, and small enigmatic genomes across a large radiation of phyla.</title>
        <authorList>
            <person name="Brown C.T."/>
            <person name="Hug L.A."/>
            <person name="Thomas B.C."/>
            <person name="Sharon I."/>
            <person name="Castelle C.J."/>
            <person name="Singh A."/>
            <person name="Wilkins M.J."/>
            <person name="Williams K.H."/>
            <person name="Banfield J.F."/>
        </authorList>
    </citation>
    <scope>NUCLEOTIDE SEQUENCE [LARGE SCALE GENOMIC DNA]</scope>
</reference>
<dbReference type="AlphaFoldDB" id="A0A0G0ZDU8"/>
<sequence>MKTILFLNKISRFKTIDISILGNSDGISHIILVWRIIQWVFYFGLLLLGKKQVGIVFPHFDSLQTDNNCITVEVT</sequence>